<keyword evidence="2" id="KW-1185">Reference proteome</keyword>
<proteinExistence type="predicted"/>
<name>A0ACB5TAA7_AMBMO</name>
<gene>
    <name evidence="1" type="ORF">Amon02_000701300</name>
</gene>
<comment type="caution">
    <text evidence="1">The sequence shown here is derived from an EMBL/GenBank/DDBJ whole genome shotgun (WGS) entry which is preliminary data.</text>
</comment>
<evidence type="ECO:0000313" key="1">
    <source>
        <dbReference type="EMBL" id="GME84677.1"/>
    </source>
</evidence>
<sequence>MTPASLLVLAMSVYAGFIVPTNYMLGWSRWINYINPIAYVFESMMINEFHGRHLDCRGAMVPSGGPYENAPARSRICGEVGAVPGQNYIDGERYLHVAFQYHHTHKWRNVGISLGFLFFFLGTYLLAVEFNPPARQTGEKIIFLRSKLRQIEKQKKLAASRDLEAQNDHDQKSASLLASEDDSSSKDEIQLESGNDVFHWKNVCYEVPYHGGPRRLLNNVDGWVKPGTLTALMGSSGAGKTTLLDVLAARVTTGVVTGDMLVNGKQRDSSFQRSTGYVQQQDLHLSTSTVREALRFSAYLRQPSSVSKEEKNAYVETVMHVLEMTPYADAIVGVPGEGLNVEQRKRLTIGVELVAKPKLLLFLDEPTSGLDSQTAWSILCLIKKLSNAGQAVMCTIHQPSAMLFSQFDNLLLLKRGGETVYFGEIGKDATTLISYLERNGASKCPPKANPAEWMLEATGATPGTKADHDYHQIWVNSPEHAAVVAELDRLQRELEPLPKPHIENEQSSYASSIGAHW</sequence>
<protein>
    <submittedName>
        <fullName evidence="1">Unnamed protein product</fullName>
    </submittedName>
</protein>
<organism evidence="1 2">
    <name type="scientific">Ambrosiozyma monospora</name>
    <name type="common">Yeast</name>
    <name type="synonym">Endomycopsis monosporus</name>
    <dbReference type="NCBI Taxonomy" id="43982"/>
    <lineage>
        <taxon>Eukaryota</taxon>
        <taxon>Fungi</taxon>
        <taxon>Dikarya</taxon>
        <taxon>Ascomycota</taxon>
        <taxon>Saccharomycotina</taxon>
        <taxon>Pichiomycetes</taxon>
        <taxon>Pichiales</taxon>
        <taxon>Pichiaceae</taxon>
        <taxon>Ambrosiozyma</taxon>
    </lineage>
</organism>
<dbReference type="Proteomes" id="UP001165064">
    <property type="component" value="Unassembled WGS sequence"/>
</dbReference>
<dbReference type="EMBL" id="BSXS01005677">
    <property type="protein sequence ID" value="GME84677.1"/>
    <property type="molecule type" value="Genomic_DNA"/>
</dbReference>
<evidence type="ECO:0000313" key="2">
    <source>
        <dbReference type="Proteomes" id="UP001165064"/>
    </source>
</evidence>
<accession>A0ACB5TAA7</accession>
<reference evidence="1" key="1">
    <citation type="submission" date="2023-04" db="EMBL/GenBank/DDBJ databases">
        <title>Ambrosiozyma monospora NBRC 10751.</title>
        <authorList>
            <person name="Ichikawa N."/>
            <person name="Sato H."/>
            <person name="Tonouchi N."/>
        </authorList>
    </citation>
    <scope>NUCLEOTIDE SEQUENCE</scope>
    <source>
        <strain evidence="1">NBRC 10751</strain>
    </source>
</reference>